<dbReference type="KEGG" id="dci:103505612"/>
<keyword evidence="1" id="KW-1185">Reference proteome</keyword>
<proteinExistence type="predicted"/>
<accession>A0A1S3CW05</accession>
<dbReference type="GeneID" id="103505612"/>
<gene>
    <name evidence="2" type="primary">LOC103505612</name>
</gene>
<dbReference type="PaxDb" id="121845-A0A1S3CW05"/>
<dbReference type="RefSeq" id="XP_008468180.1">
    <property type="nucleotide sequence ID" value="XM_008469958.2"/>
</dbReference>
<sequence>MEDLINAVTGVVQSFEQFSVNTLEKGMDDLSKKATESEVLKQKKKEEFNKKVAAFKEVAISRFSEIDKQELYNTFVEVADKVKKNDEQSYKEASKTMDAFVKKYKKRK</sequence>
<evidence type="ECO:0000313" key="1">
    <source>
        <dbReference type="Proteomes" id="UP000079169"/>
    </source>
</evidence>
<evidence type="ECO:0000313" key="2">
    <source>
        <dbReference type="RefSeq" id="XP_008468180.1"/>
    </source>
</evidence>
<protein>
    <submittedName>
        <fullName evidence="2">Uncharacterized protein LOC103505612</fullName>
    </submittedName>
</protein>
<dbReference type="AlphaFoldDB" id="A0A1S3CW05"/>
<organism evidence="1 2">
    <name type="scientific">Diaphorina citri</name>
    <name type="common">Asian citrus psyllid</name>
    <dbReference type="NCBI Taxonomy" id="121845"/>
    <lineage>
        <taxon>Eukaryota</taxon>
        <taxon>Metazoa</taxon>
        <taxon>Ecdysozoa</taxon>
        <taxon>Arthropoda</taxon>
        <taxon>Hexapoda</taxon>
        <taxon>Insecta</taxon>
        <taxon>Pterygota</taxon>
        <taxon>Neoptera</taxon>
        <taxon>Paraneoptera</taxon>
        <taxon>Hemiptera</taxon>
        <taxon>Sternorrhyncha</taxon>
        <taxon>Psylloidea</taxon>
        <taxon>Psyllidae</taxon>
        <taxon>Diaphorininae</taxon>
        <taxon>Diaphorina</taxon>
    </lineage>
</organism>
<name>A0A1S3CW05_DIACI</name>
<dbReference type="Proteomes" id="UP000079169">
    <property type="component" value="Unplaced"/>
</dbReference>
<reference evidence="2" key="1">
    <citation type="submission" date="2025-08" db="UniProtKB">
        <authorList>
            <consortium name="RefSeq"/>
        </authorList>
    </citation>
    <scope>IDENTIFICATION</scope>
</reference>